<keyword evidence="10 11" id="KW-0998">Cell outer membrane</keyword>
<dbReference type="GO" id="GO:0015344">
    <property type="term" value="F:siderophore uptake transmembrane transporter activity"/>
    <property type="evidence" value="ECO:0007669"/>
    <property type="project" value="TreeGrafter"/>
</dbReference>
<evidence type="ECO:0000256" key="4">
    <source>
        <dbReference type="ARBA" id="ARBA00022452"/>
    </source>
</evidence>
<dbReference type="Pfam" id="PF07715">
    <property type="entry name" value="Plug"/>
    <property type="match status" value="1"/>
</dbReference>
<evidence type="ECO:0000256" key="2">
    <source>
        <dbReference type="ARBA" id="ARBA00008143"/>
    </source>
</evidence>
<sequence length="646" mass="70817">MKILPCSLRRRGAAISIATALSGGLAHGEQPIEEITVTASHFPLASNQAAAAVSVIDQYKIDNRAALSMLDLLRDVPGMAVSQSGVLGSMSDIRVRGAEANQLLVLIDGIEANDPSQDDGLNWGVLSAADIERIEVIRGSQSALYGSDAMAGVVNIITRTSSAPLSAGFNIERGGNNTWQSGVNVGVSGDRYSLRLAASQIDTDGENIAREGGERDGHDNTTYTLKAGWQPSDRWRATATARRSDGSSDFDENDSASGLIVDALSFSEFTNSHYGITLDYQADSGISQRFKWALTDTENTNYPHGDYDGSTAADKQQLQYLLSYASDSARATLLVEREQEEFARRGVVTESWGSILDPNQDRERNTDSVGIELRKTFFDALTVAASGRFDDNSEFDDGGSERIELSYQLNDQWRLRSSYATAEKNPTFSERYGFYNNFVGNPELQPESSATTELGIDWNSQDNRVAVDLTLFDSQLEDEINGFVYDSELFAFTSANKFGESSRRGAELGFSWQLGEQIAVDGSYSYIDSTEQASDGERDELRRPNHLASLTLDWQASDALQLNINLQHSGSQIDQHFYSEGYDYFSPYVTLDAFTLLAINVNYAATDQLTVYAKATNAGGVHYEEVFGFSTPSRQLAVGVRYQWAK</sequence>
<dbReference type="SUPFAM" id="SSF56935">
    <property type="entry name" value="Porins"/>
    <property type="match status" value="1"/>
</dbReference>
<evidence type="ECO:0000256" key="6">
    <source>
        <dbReference type="ARBA" id="ARBA00022729"/>
    </source>
</evidence>
<dbReference type="InterPro" id="IPR039426">
    <property type="entry name" value="TonB-dep_rcpt-like"/>
</dbReference>
<dbReference type="GO" id="GO:0044718">
    <property type="term" value="P:siderophore transmembrane transport"/>
    <property type="evidence" value="ECO:0007669"/>
    <property type="project" value="TreeGrafter"/>
</dbReference>
<dbReference type="CDD" id="cd01347">
    <property type="entry name" value="ligand_gated_channel"/>
    <property type="match status" value="1"/>
</dbReference>
<dbReference type="OrthoDB" id="9764669at2"/>
<evidence type="ECO:0000256" key="11">
    <source>
        <dbReference type="PROSITE-ProRule" id="PRU01360"/>
    </source>
</evidence>
<name>A0A4Y8UG76_9GAMM</name>
<feature type="domain" description="TonB-dependent receptor-like beta-barrel" evidence="13">
    <location>
        <begin position="167"/>
        <end position="617"/>
    </location>
</feature>
<reference evidence="15 16" key="1">
    <citation type="submission" date="2019-03" db="EMBL/GenBank/DDBJ databases">
        <title>Draft genome of Gammaproteobacteria bacterium LSUCC0057, a member of the SAR92 clade.</title>
        <authorList>
            <person name="Lanclos V.C."/>
            <person name="Doiron C."/>
            <person name="Henson M.W."/>
            <person name="Thrash J.C."/>
        </authorList>
    </citation>
    <scope>NUCLEOTIDE SEQUENCE [LARGE SCALE GENOMIC DNA]</scope>
    <source>
        <strain evidence="15 16">LSUCC0057</strain>
    </source>
</reference>
<dbReference type="InterPro" id="IPR000531">
    <property type="entry name" value="Beta-barrel_TonB"/>
</dbReference>
<feature type="domain" description="TonB-dependent receptor plug" evidence="14">
    <location>
        <begin position="48"/>
        <end position="153"/>
    </location>
</feature>
<keyword evidence="8 11" id="KW-0472">Membrane</keyword>
<dbReference type="AlphaFoldDB" id="A0A4Y8UG76"/>
<accession>A0A4Y8UG76</accession>
<keyword evidence="7 12" id="KW-0798">TonB box</keyword>
<evidence type="ECO:0000313" key="15">
    <source>
        <dbReference type="EMBL" id="TFH67826.1"/>
    </source>
</evidence>
<organism evidence="15 16">
    <name type="scientific">Gammaproteobacteria bacterium LSUCC0057</name>
    <dbReference type="NCBI Taxonomy" id="2559237"/>
    <lineage>
        <taxon>Bacteria</taxon>
        <taxon>Pseudomonadati</taxon>
        <taxon>Pseudomonadota</taxon>
        <taxon>Gammaproteobacteria</taxon>
        <taxon>Cellvibrionales</taxon>
        <taxon>Porticoccaceae</taxon>
        <taxon>SAR92 clade</taxon>
    </lineage>
</organism>
<evidence type="ECO:0000256" key="8">
    <source>
        <dbReference type="ARBA" id="ARBA00023136"/>
    </source>
</evidence>
<dbReference type="PANTHER" id="PTHR30069:SF29">
    <property type="entry name" value="HEMOGLOBIN AND HEMOGLOBIN-HAPTOGLOBIN-BINDING PROTEIN 1-RELATED"/>
    <property type="match status" value="1"/>
</dbReference>
<keyword evidence="5 11" id="KW-0812">Transmembrane</keyword>
<dbReference type="PROSITE" id="PS52016">
    <property type="entry name" value="TONB_DEPENDENT_REC_3"/>
    <property type="match status" value="1"/>
</dbReference>
<keyword evidence="4 11" id="KW-1134">Transmembrane beta strand</keyword>
<evidence type="ECO:0000313" key="16">
    <source>
        <dbReference type="Proteomes" id="UP000298133"/>
    </source>
</evidence>
<evidence type="ECO:0000256" key="5">
    <source>
        <dbReference type="ARBA" id="ARBA00022692"/>
    </source>
</evidence>
<protein>
    <submittedName>
        <fullName evidence="15">TonB-dependent receptor</fullName>
    </submittedName>
</protein>
<evidence type="ECO:0000256" key="3">
    <source>
        <dbReference type="ARBA" id="ARBA00022448"/>
    </source>
</evidence>
<comment type="caution">
    <text evidence="15">The sequence shown here is derived from an EMBL/GenBank/DDBJ whole genome shotgun (WGS) entry which is preliminary data.</text>
</comment>
<dbReference type="Proteomes" id="UP000298133">
    <property type="component" value="Unassembled WGS sequence"/>
</dbReference>
<evidence type="ECO:0000259" key="13">
    <source>
        <dbReference type="Pfam" id="PF00593"/>
    </source>
</evidence>
<evidence type="ECO:0000256" key="9">
    <source>
        <dbReference type="ARBA" id="ARBA00023170"/>
    </source>
</evidence>
<keyword evidence="6" id="KW-0732">Signal</keyword>
<dbReference type="InterPro" id="IPR037066">
    <property type="entry name" value="Plug_dom_sf"/>
</dbReference>
<evidence type="ECO:0000256" key="10">
    <source>
        <dbReference type="ARBA" id="ARBA00023237"/>
    </source>
</evidence>
<evidence type="ECO:0000256" key="1">
    <source>
        <dbReference type="ARBA" id="ARBA00004571"/>
    </source>
</evidence>
<gene>
    <name evidence="15" type="ORF">E3W66_06135</name>
</gene>
<evidence type="ECO:0000256" key="12">
    <source>
        <dbReference type="RuleBase" id="RU003357"/>
    </source>
</evidence>
<keyword evidence="3 11" id="KW-0813">Transport</keyword>
<dbReference type="Gene3D" id="2.170.130.10">
    <property type="entry name" value="TonB-dependent receptor, plug domain"/>
    <property type="match status" value="1"/>
</dbReference>
<proteinExistence type="inferred from homology"/>
<dbReference type="InterPro" id="IPR036942">
    <property type="entry name" value="Beta-barrel_TonB_sf"/>
</dbReference>
<dbReference type="Gene3D" id="2.40.170.20">
    <property type="entry name" value="TonB-dependent receptor, beta-barrel domain"/>
    <property type="match status" value="1"/>
</dbReference>
<dbReference type="Pfam" id="PF00593">
    <property type="entry name" value="TonB_dep_Rec_b-barrel"/>
    <property type="match status" value="1"/>
</dbReference>
<comment type="similarity">
    <text evidence="2">Belongs to the TonB-dependent receptor family. Hemoglobin/haptoglobin binding protein subfamily.</text>
</comment>
<keyword evidence="9 15" id="KW-0675">Receptor</keyword>
<dbReference type="GO" id="GO:0009279">
    <property type="term" value="C:cell outer membrane"/>
    <property type="evidence" value="ECO:0007669"/>
    <property type="project" value="UniProtKB-SubCell"/>
</dbReference>
<dbReference type="InterPro" id="IPR012910">
    <property type="entry name" value="Plug_dom"/>
</dbReference>
<keyword evidence="16" id="KW-1185">Reference proteome</keyword>
<dbReference type="EMBL" id="SPIA01000002">
    <property type="protein sequence ID" value="TFH67826.1"/>
    <property type="molecule type" value="Genomic_DNA"/>
</dbReference>
<evidence type="ECO:0000256" key="7">
    <source>
        <dbReference type="ARBA" id="ARBA00023077"/>
    </source>
</evidence>
<dbReference type="PANTHER" id="PTHR30069">
    <property type="entry name" value="TONB-DEPENDENT OUTER MEMBRANE RECEPTOR"/>
    <property type="match status" value="1"/>
</dbReference>
<evidence type="ECO:0000259" key="14">
    <source>
        <dbReference type="Pfam" id="PF07715"/>
    </source>
</evidence>
<comment type="subcellular location">
    <subcellularLocation>
        <location evidence="1 11">Cell outer membrane</location>
        <topology evidence="1 11">Multi-pass membrane protein</topology>
    </subcellularLocation>
</comment>